<gene>
    <name evidence="2" type="ORF">SAMN06295955_101384</name>
</gene>
<dbReference type="PANTHER" id="PTHR38590">
    <property type="entry name" value="BLL0828 PROTEIN"/>
    <property type="match status" value="1"/>
</dbReference>
<dbReference type="Gene3D" id="3.40.960.10">
    <property type="entry name" value="VSR Endonuclease"/>
    <property type="match status" value="1"/>
</dbReference>
<evidence type="ECO:0000313" key="3">
    <source>
        <dbReference type="Proteomes" id="UP000198339"/>
    </source>
</evidence>
<dbReference type="CDD" id="cd01038">
    <property type="entry name" value="Endonuclease_DUF559"/>
    <property type="match status" value="1"/>
</dbReference>
<dbReference type="AlphaFoldDB" id="A0A239DQX3"/>
<dbReference type="PANTHER" id="PTHR38590:SF1">
    <property type="entry name" value="BLL0828 PROTEIN"/>
    <property type="match status" value="1"/>
</dbReference>
<sequence length="116" mass="12718">MTLPEVLLWQELHGQKLGMKFRRQHPVGPYVADFCCMAAKLIVEIDGEAHNRGANPVRDAARDAFLSAQGFEIVRFAAKDVLENMDGVVALLRSKAENPLHHAFGAVPLPASGEEL</sequence>
<reference evidence="2 3" key="1">
    <citation type="submission" date="2017-06" db="EMBL/GenBank/DDBJ databases">
        <authorList>
            <person name="Kim H.J."/>
            <person name="Triplett B.A."/>
        </authorList>
    </citation>
    <scope>NUCLEOTIDE SEQUENCE [LARGE SCALE GENOMIC DNA]</scope>
    <source>
        <strain evidence="2 3">DS15</strain>
    </source>
</reference>
<dbReference type="InterPro" id="IPR011335">
    <property type="entry name" value="Restrct_endonuc-II-like"/>
</dbReference>
<keyword evidence="2" id="KW-0540">Nuclease</keyword>
<dbReference type="Proteomes" id="UP000198339">
    <property type="component" value="Unassembled WGS sequence"/>
</dbReference>
<evidence type="ECO:0000259" key="1">
    <source>
        <dbReference type="Pfam" id="PF04480"/>
    </source>
</evidence>
<proteinExistence type="predicted"/>
<organism evidence="2 3">
    <name type="scientific">Sphingopyxis indica</name>
    <dbReference type="NCBI Taxonomy" id="436663"/>
    <lineage>
        <taxon>Bacteria</taxon>
        <taxon>Pseudomonadati</taxon>
        <taxon>Pseudomonadota</taxon>
        <taxon>Alphaproteobacteria</taxon>
        <taxon>Sphingomonadales</taxon>
        <taxon>Sphingomonadaceae</taxon>
        <taxon>Sphingopyxis</taxon>
    </lineage>
</organism>
<dbReference type="InterPro" id="IPR007569">
    <property type="entry name" value="DUF559"/>
</dbReference>
<keyword evidence="3" id="KW-1185">Reference proteome</keyword>
<name>A0A239DQX3_9SPHN</name>
<feature type="domain" description="DUF559" evidence="1">
    <location>
        <begin position="1"/>
        <end position="92"/>
    </location>
</feature>
<evidence type="ECO:0000313" key="2">
    <source>
        <dbReference type="EMBL" id="SNS34511.1"/>
    </source>
</evidence>
<dbReference type="EMBL" id="FZPA01000001">
    <property type="protein sequence ID" value="SNS34511.1"/>
    <property type="molecule type" value="Genomic_DNA"/>
</dbReference>
<protein>
    <submittedName>
        <fullName evidence="2">Very-short-patch-repair endonuclease</fullName>
    </submittedName>
</protein>
<dbReference type="GO" id="GO:0004519">
    <property type="term" value="F:endonuclease activity"/>
    <property type="evidence" value="ECO:0007669"/>
    <property type="project" value="UniProtKB-KW"/>
</dbReference>
<dbReference type="InterPro" id="IPR047216">
    <property type="entry name" value="Endonuclease_DUF559_bact"/>
</dbReference>
<dbReference type="SUPFAM" id="SSF52980">
    <property type="entry name" value="Restriction endonuclease-like"/>
    <property type="match status" value="1"/>
</dbReference>
<accession>A0A239DQX3</accession>
<keyword evidence="2" id="KW-0378">Hydrolase</keyword>
<dbReference type="Pfam" id="PF04480">
    <property type="entry name" value="DUF559"/>
    <property type="match status" value="1"/>
</dbReference>
<keyword evidence="2" id="KW-0255">Endonuclease</keyword>